<keyword evidence="3 4" id="KW-0732">Signal</keyword>
<proteinExistence type="inferred from homology"/>
<dbReference type="InterPro" id="IPR028082">
    <property type="entry name" value="Peripla_BP_I"/>
</dbReference>
<dbReference type="PANTHER" id="PTHR46847">
    <property type="entry name" value="D-ALLOSE-BINDING PERIPLASMIC PROTEIN-RELATED"/>
    <property type="match status" value="1"/>
</dbReference>
<reference evidence="7" key="1">
    <citation type="journal article" date="2019" name="Int. J. Syst. Evol. Microbiol.">
        <title>The Global Catalogue of Microorganisms (GCM) 10K type strain sequencing project: providing services to taxonomists for standard genome sequencing and annotation.</title>
        <authorList>
            <consortium name="The Broad Institute Genomics Platform"/>
            <consortium name="The Broad Institute Genome Sequencing Center for Infectious Disease"/>
            <person name="Wu L."/>
            <person name="Ma J."/>
        </authorList>
    </citation>
    <scope>NUCLEOTIDE SEQUENCE [LARGE SCALE GENOMIC DNA]</scope>
    <source>
        <strain evidence="7">JCM 17459</strain>
    </source>
</reference>
<comment type="subcellular location">
    <subcellularLocation>
        <location evidence="1">Cell envelope</location>
    </subcellularLocation>
</comment>
<dbReference type="Proteomes" id="UP001499841">
    <property type="component" value="Unassembled WGS sequence"/>
</dbReference>
<dbReference type="RefSeq" id="WP_345041862.1">
    <property type="nucleotide sequence ID" value="NZ_BAABBA010000012.1"/>
</dbReference>
<dbReference type="SUPFAM" id="SSF53822">
    <property type="entry name" value="Periplasmic binding protein-like I"/>
    <property type="match status" value="1"/>
</dbReference>
<keyword evidence="7" id="KW-1185">Reference proteome</keyword>
<comment type="caution">
    <text evidence="6">The sequence shown here is derived from an EMBL/GenBank/DDBJ whole genome shotgun (WGS) entry which is preliminary data.</text>
</comment>
<accession>A0ABP8EW62</accession>
<organism evidence="6 7">
    <name type="scientific">Georgenia daeguensis</name>
    <dbReference type="NCBI Taxonomy" id="908355"/>
    <lineage>
        <taxon>Bacteria</taxon>
        <taxon>Bacillati</taxon>
        <taxon>Actinomycetota</taxon>
        <taxon>Actinomycetes</taxon>
        <taxon>Micrococcales</taxon>
        <taxon>Bogoriellaceae</taxon>
        <taxon>Georgenia</taxon>
    </lineage>
</organism>
<dbReference type="PROSITE" id="PS51257">
    <property type="entry name" value="PROKAR_LIPOPROTEIN"/>
    <property type="match status" value="1"/>
</dbReference>
<evidence type="ECO:0000256" key="3">
    <source>
        <dbReference type="ARBA" id="ARBA00022729"/>
    </source>
</evidence>
<sequence>MKKPVKALWGGAVAASALLLAACGGAAPAPETTTDAGGAGTAAAGPAVAAAQEMVDRFSEPVEEFTPPGPALGDLSALEGKTVYYIPANYKIPLFHLVGDGMARALDTAGVDVQVCDGEASPASMASCLAQAVDAKADAVVSGSIPDELASVAFQSVRDAGIPLLYMLVAPEGPGEPDKVGYLTPDNVQLQALNANWIIADSGGKADVLVVKVTDTPATTLWTEQGALATYEEACPDCEVTVVETNTGQLQKLPSLVSSALVRNPDITHVQVPFDVIVQPTVQGLQSAGKVEQVTVSSSDGTLAVMQMLGEGRSIGSEIGTNLDALGWYGADQVLRMMSGQESVTLEFPYRRIFTADNVGELDLTPEGEASGSWFGGTDYQDGFKELWGVN</sequence>
<evidence type="ECO:0000256" key="4">
    <source>
        <dbReference type="SAM" id="SignalP"/>
    </source>
</evidence>
<feature type="signal peptide" evidence="4">
    <location>
        <begin position="1"/>
        <end position="21"/>
    </location>
</feature>
<evidence type="ECO:0000313" key="7">
    <source>
        <dbReference type="Proteomes" id="UP001499841"/>
    </source>
</evidence>
<evidence type="ECO:0000259" key="5">
    <source>
        <dbReference type="Pfam" id="PF13407"/>
    </source>
</evidence>
<dbReference type="Gene3D" id="3.40.50.2300">
    <property type="match status" value="2"/>
</dbReference>
<dbReference type="InterPro" id="IPR025997">
    <property type="entry name" value="SBP_2_dom"/>
</dbReference>
<evidence type="ECO:0000256" key="2">
    <source>
        <dbReference type="ARBA" id="ARBA00007639"/>
    </source>
</evidence>
<gene>
    <name evidence="6" type="ORF">GCM10022262_25890</name>
</gene>
<name>A0ABP8EW62_9MICO</name>
<comment type="similarity">
    <text evidence="2">Belongs to the bacterial solute-binding protein 2 family.</text>
</comment>
<evidence type="ECO:0000313" key="6">
    <source>
        <dbReference type="EMBL" id="GAA4288229.1"/>
    </source>
</evidence>
<feature type="domain" description="Periplasmic binding protein" evidence="5">
    <location>
        <begin position="83"/>
        <end position="342"/>
    </location>
</feature>
<evidence type="ECO:0000256" key="1">
    <source>
        <dbReference type="ARBA" id="ARBA00004196"/>
    </source>
</evidence>
<dbReference type="EMBL" id="BAABBA010000012">
    <property type="protein sequence ID" value="GAA4288229.1"/>
    <property type="molecule type" value="Genomic_DNA"/>
</dbReference>
<protein>
    <recommendedName>
        <fullName evidence="5">Periplasmic binding protein domain-containing protein</fullName>
    </recommendedName>
</protein>
<feature type="chain" id="PRO_5047167237" description="Periplasmic binding protein domain-containing protein" evidence="4">
    <location>
        <begin position="22"/>
        <end position="391"/>
    </location>
</feature>
<dbReference type="PANTHER" id="PTHR46847:SF1">
    <property type="entry name" value="D-ALLOSE-BINDING PERIPLASMIC PROTEIN-RELATED"/>
    <property type="match status" value="1"/>
</dbReference>
<dbReference type="Pfam" id="PF13407">
    <property type="entry name" value="Peripla_BP_4"/>
    <property type="match status" value="1"/>
</dbReference>